<dbReference type="AlphaFoldDB" id="I3EGQ7"/>
<dbReference type="Proteomes" id="UP000002872">
    <property type="component" value="Unassembled WGS sequence"/>
</dbReference>
<gene>
    <name evidence="1" type="ORF">NEQG_01094</name>
</gene>
<protein>
    <submittedName>
        <fullName evidence="1">Uncharacterized protein</fullName>
    </submittedName>
</protein>
<dbReference type="InParanoid" id="I3EGQ7"/>
<proteinExistence type="predicted"/>
<reference evidence="1" key="1">
    <citation type="submission" date="2011-01" db="EMBL/GenBank/DDBJ databases">
        <title>The Genome Sequence of Nematocida parisii strain ERTm3.</title>
        <authorList>
            <consortium name="The Broad Institute Genome Sequencing Platform"/>
            <consortium name="The Broad Institute Genome Sequencing Center for Infectious Disease"/>
            <person name="Cuomo C."/>
            <person name="Troemel E."/>
            <person name="Young S.K."/>
            <person name="Zeng Q."/>
            <person name="Gargeya S."/>
            <person name="Fitzgerald M."/>
            <person name="Haas B."/>
            <person name="Abouelleil A."/>
            <person name="Alvarado L."/>
            <person name="Arachchi H.M."/>
            <person name="Berlin A."/>
            <person name="Chapman S.B."/>
            <person name="Gearin G."/>
            <person name="Goldberg J."/>
            <person name="Griggs A."/>
            <person name="Gujja S."/>
            <person name="Hansen M."/>
            <person name="Heiman D."/>
            <person name="Howarth C."/>
            <person name="Larimer J."/>
            <person name="Lui A."/>
            <person name="MacDonald P.J.P."/>
            <person name="McCowen C."/>
            <person name="Montmayeur A."/>
            <person name="Murphy C."/>
            <person name="Neiman D."/>
            <person name="Pearson M."/>
            <person name="Priest M."/>
            <person name="Roberts A."/>
            <person name="Saif S."/>
            <person name="Shea T."/>
            <person name="Sisk P."/>
            <person name="Stolte C."/>
            <person name="Sykes S."/>
            <person name="Wortman J."/>
            <person name="Nusbaum C."/>
            <person name="Birren B."/>
        </authorList>
    </citation>
    <scope>NUCLEOTIDE SEQUENCE</scope>
    <source>
        <strain evidence="1">ERTm3</strain>
    </source>
</reference>
<dbReference type="EMBL" id="GL870878">
    <property type="protein sequence ID" value="EIJ88404.1"/>
    <property type="molecule type" value="Genomic_DNA"/>
</dbReference>
<dbReference type="VEuPathDB" id="MicrosporidiaDB:NEQG_01094"/>
<evidence type="ECO:0000313" key="1">
    <source>
        <dbReference type="EMBL" id="EIJ88404.1"/>
    </source>
</evidence>
<name>I3EGQ7_NEMP3</name>
<accession>I3EGQ7</accession>
<organism evidence="1 2">
    <name type="scientific">Nematocida parisii (strain ERTm3)</name>
    <name type="common">Nematode killer fungus</name>
    <dbReference type="NCBI Taxonomy" id="935791"/>
    <lineage>
        <taxon>Eukaryota</taxon>
        <taxon>Fungi</taxon>
        <taxon>Fungi incertae sedis</taxon>
        <taxon>Microsporidia</taxon>
        <taxon>Nematocida</taxon>
    </lineage>
</organism>
<keyword evidence="2" id="KW-1185">Reference proteome</keyword>
<evidence type="ECO:0000313" key="2">
    <source>
        <dbReference type="Proteomes" id="UP000002872"/>
    </source>
</evidence>
<dbReference type="HOGENOM" id="CLU_3087770_0_0_1"/>
<sequence>MAYKVGLYTVTPQWDDGTEITCHRASNTHATVYALGLSFGIVPEQSPPCVFR</sequence>